<sequence>MSAIDWYLGPFQKFAKFEGRASRKEYWMFVVMNIPVAFLFGVLDALVGAGGVLGGVYNLILLVPSVSLMCRRLHDQNRSGWWQLLLFIPIVGFIVILVFMCLDGTAGDNRFGSDPKRRDTRESDTVAVQAS</sequence>
<dbReference type="PANTHER" id="PTHR34980:SF2">
    <property type="entry name" value="INNER MEMBRANE PROTEIN YHAH-RELATED"/>
    <property type="match status" value="1"/>
</dbReference>
<feature type="region of interest" description="Disordered" evidence="1">
    <location>
        <begin position="112"/>
        <end position="131"/>
    </location>
</feature>
<dbReference type="InterPro" id="IPR008523">
    <property type="entry name" value="DUF805"/>
</dbReference>
<dbReference type="Proteomes" id="UP000239446">
    <property type="component" value="Unassembled WGS sequence"/>
</dbReference>
<keyword evidence="2" id="KW-0472">Membrane</keyword>
<proteinExistence type="predicted"/>
<feature type="transmembrane region" description="Helical" evidence="2">
    <location>
        <begin position="49"/>
        <end position="69"/>
    </location>
</feature>
<dbReference type="PANTHER" id="PTHR34980">
    <property type="entry name" value="INNER MEMBRANE PROTEIN-RELATED-RELATED"/>
    <property type="match status" value="1"/>
</dbReference>
<dbReference type="GO" id="GO:0005886">
    <property type="term" value="C:plasma membrane"/>
    <property type="evidence" value="ECO:0007669"/>
    <property type="project" value="TreeGrafter"/>
</dbReference>
<keyword evidence="2" id="KW-0812">Transmembrane</keyword>
<protein>
    <submittedName>
        <fullName evidence="4">Uncharacterized membrane protein YhaH (DUF805 family)</fullName>
    </submittedName>
</protein>
<evidence type="ECO:0000313" key="6">
    <source>
        <dbReference type="Proteomes" id="UP000239648"/>
    </source>
</evidence>
<comment type="caution">
    <text evidence="4">The sequence shown here is derived from an EMBL/GenBank/DDBJ whole genome shotgun (WGS) entry which is preliminary data.</text>
</comment>
<keyword evidence="6" id="KW-1185">Reference proteome</keyword>
<dbReference type="Proteomes" id="UP000239648">
    <property type="component" value="Unassembled WGS sequence"/>
</dbReference>
<reference evidence="4 5" key="2">
    <citation type="submission" date="2018-02" db="EMBL/GenBank/DDBJ databases">
        <title>Subsurface microbial communities from deep shales in Ohio and West Virginia, USA.</title>
        <authorList>
            <person name="Wrighton K."/>
        </authorList>
    </citation>
    <scope>NUCLEOTIDE SEQUENCE [LARGE SCALE GENOMIC DNA]</scope>
    <source>
        <strain evidence="4 5">UTICA-S1B9</strain>
    </source>
</reference>
<evidence type="ECO:0000313" key="3">
    <source>
        <dbReference type="EMBL" id="PPK50234.1"/>
    </source>
</evidence>
<evidence type="ECO:0000313" key="5">
    <source>
        <dbReference type="Proteomes" id="UP000239446"/>
    </source>
</evidence>
<name>A0A2S6G2Z4_9GAMM</name>
<feature type="compositionally biased region" description="Basic and acidic residues" evidence="1">
    <location>
        <begin position="112"/>
        <end position="124"/>
    </location>
</feature>
<reference evidence="3 6" key="1">
    <citation type="submission" date="2018-02" db="EMBL/GenBank/DDBJ databases">
        <title>Deep subsurface shale carbon reservoir microbial communities from Ohio and West Virginia, USA.</title>
        <authorList>
            <person name="Wrighton K."/>
        </authorList>
    </citation>
    <scope>NUCLEOTIDE SEQUENCE [LARGE SCALE GENOMIC DNA]</scope>
    <source>
        <strain evidence="3 6">UTICA-S1B6</strain>
    </source>
</reference>
<feature type="transmembrane region" description="Helical" evidence="2">
    <location>
        <begin position="26"/>
        <end position="43"/>
    </location>
</feature>
<dbReference type="RefSeq" id="WP_258075668.1">
    <property type="nucleotide sequence ID" value="NZ_PTIT01000030.1"/>
</dbReference>
<feature type="transmembrane region" description="Helical" evidence="2">
    <location>
        <begin position="81"/>
        <end position="100"/>
    </location>
</feature>
<accession>A0A2S6G2Z4</accession>
<evidence type="ECO:0000313" key="4">
    <source>
        <dbReference type="EMBL" id="PPK52859.1"/>
    </source>
</evidence>
<keyword evidence="2" id="KW-1133">Transmembrane helix</keyword>
<dbReference type="AlphaFoldDB" id="A0A2S6G2Z4"/>
<organism evidence="4 5">
    <name type="scientific">Marinobacter persicus</name>
    <dbReference type="NCBI Taxonomy" id="930118"/>
    <lineage>
        <taxon>Bacteria</taxon>
        <taxon>Pseudomonadati</taxon>
        <taxon>Pseudomonadota</taxon>
        <taxon>Gammaproteobacteria</taxon>
        <taxon>Pseudomonadales</taxon>
        <taxon>Marinobacteraceae</taxon>
        <taxon>Marinobacter</taxon>
    </lineage>
</organism>
<dbReference type="EMBL" id="PTIT01000030">
    <property type="protein sequence ID" value="PPK50234.1"/>
    <property type="molecule type" value="Genomic_DNA"/>
</dbReference>
<dbReference type="Pfam" id="PF05656">
    <property type="entry name" value="DUF805"/>
    <property type="match status" value="1"/>
</dbReference>
<evidence type="ECO:0000256" key="1">
    <source>
        <dbReference type="SAM" id="MobiDB-lite"/>
    </source>
</evidence>
<evidence type="ECO:0000256" key="2">
    <source>
        <dbReference type="SAM" id="Phobius"/>
    </source>
</evidence>
<gene>
    <name evidence="4" type="ORF">B0H24_10315</name>
    <name evidence="3" type="ORF">BY455_1305</name>
</gene>
<dbReference type="EMBL" id="PTIU01000031">
    <property type="protein sequence ID" value="PPK52859.1"/>
    <property type="molecule type" value="Genomic_DNA"/>
</dbReference>